<proteinExistence type="predicted"/>
<dbReference type="Proteomes" id="UP000276133">
    <property type="component" value="Unassembled WGS sequence"/>
</dbReference>
<dbReference type="EMBL" id="REGN01002851">
    <property type="protein sequence ID" value="RNA25813.1"/>
    <property type="molecule type" value="Genomic_DNA"/>
</dbReference>
<gene>
    <name evidence="1" type="ORF">BpHYR1_004893</name>
</gene>
<protein>
    <submittedName>
        <fullName evidence="1">Uncharacterized protein</fullName>
    </submittedName>
</protein>
<sequence>MTKIGCKNEKLLPWLGSLCAIGPFEAVTLLSSILDSNKLLDKLRYLRWVENCSRQALDTRELGPYRTRSMT</sequence>
<evidence type="ECO:0000313" key="1">
    <source>
        <dbReference type="EMBL" id="RNA25813.1"/>
    </source>
</evidence>
<keyword evidence="2" id="KW-1185">Reference proteome</keyword>
<accession>A0A3M7RQG2</accession>
<evidence type="ECO:0000313" key="2">
    <source>
        <dbReference type="Proteomes" id="UP000276133"/>
    </source>
</evidence>
<comment type="caution">
    <text evidence="1">The sequence shown here is derived from an EMBL/GenBank/DDBJ whole genome shotgun (WGS) entry which is preliminary data.</text>
</comment>
<dbReference type="AlphaFoldDB" id="A0A3M7RQG2"/>
<reference evidence="1 2" key="1">
    <citation type="journal article" date="2018" name="Sci. Rep.">
        <title>Genomic signatures of local adaptation to the degree of environmental predictability in rotifers.</title>
        <authorList>
            <person name="Franch-Gras L."/>
            <person name="Hahn C."/>
            <person name="Garcia-Roger E.M."/>
            <person name="Carmona M.J."/>
            <person name="Serra M."/>
            <person name="Gomez A."/>
        </authorList>
    </citation>
    <scope>NUCLEOTIDE SEQUENCE [LARGE SCALE GENOMIC DNA]</scope>
    <source>
        <strain evidence="1">HYR1</strain>
    </source>
</reference>
<organism evidence="1 2">
    <name type="scientific">Brachionus plicatilis</name>
    <name type="common">Marine rotifer</name>
    <name type="synonym">Brachionus muelleri</name>
    <dbReference type="NCBI Taxonomy" id="10195"/>
    <lineage>
        <taxon>Eukaryota</taxon>
        <taxon>Metazoa</taxon>
        <taxon>Spiralia</taxon>
        <taxon>Gnathifera</taxon>
        <taxon>Rotifera</taxon>
        <taxon>Eurotatoria</taxon>
        <taxon>Monogononta</taxon>
        <taxon>Pseudotrocha</taxon>
        <taxon>Ploima</taxon>
        <taxon>Brachionidae</taxon>
        <taxon>Brachionus</taxon>
    </lineage>
</organism>
<name>A0A3M7RQG2_BRAPC</name>